<evidence type="ECO:0000256" key="4">
    <source>
        <dbReference type="ARBA" id="ARBA00022452"/>
    </source>
</evidence>
<keyword evidence="8" id="KW-0175">Coiled coil</keyword>
<evidence type="ECO:0000256" key="6">
    <source>
        <dbReference type="ARBA" id="ARBA00023136"/>
    </source>
</evidence>
<evidence type="ECO:0000256" key="1">
    <source>
        <dbReference type="ARBA" id="ARBA00004442"/>
    </source>
</evidence>
<accession>A0ABU7LT87</accession>
<evidence type="ECO:0000256" key="2">
    <source>
        <dbReference type="ARBA" id="ARBA00007613"/>
    </source>
</evidence>
<evidence type="ECO:0000256" key="8">
    <source>
        <dbReference type="SAM" id="Coils"/>
    </source>
</evidence>
<gene>
    <name evidence="10" type="ORF">V0U79_12165</name>
</gene>
<dbReference type="EMBL" id="JAZDRP010000009">
    <property type="protein sequence ID" value="MEE2527123.1"/>
    <property type="molecule type" value="Genomic_DNA"/>
</dbReference>
<evidence type="ECO:0000256" key="3">
    <source>
        <dbReference type="ARBA" id="ARBA00022448"/>
    </source>
</evidence>
<protein>
    <submittedName>
        <fullName evidence="10">TolC family outer membrane protein</fullName>
    </submittedName>
</protein>
<proteinExistence type="inferred from homology"/>
<keyword evidence="5" id="KW-0812">Transmembrane</keyword>
<dbReference type="NCBIfam" id="TIGR01844">
    <property type="entry name" value="type_I_sec_TolC"/>
    <property type="match status" value="1"/>
</dbReference>
<comment type="subcellular location">
    <subcellularLocation>
        <location evidence="1">Cell outer membrane</location>
    </subcellularLocation>
</comment>
<evidence type="ECO:0000256" key="7">
    <source>
        <dbReference type="ARBA" id="ARBA00023237"/>
    </source>
</evidence>
<feature type="signal peptide" evidence="9">
    <location>
        <begin position="1"/>
        <end position="22"/>
    </location>
</feature>
<feature type="coiled-coil region" evidence="8">
    <location>
        <begin position="182"/>
        <end position="209"/>
    </location>
</feature>
<keyword evidence="4" id="KW-1134">Transmembrane beta strand</keyword>
<comment type="similarity">
    <text evidence="2">Belongs to the outer membrane factor (OMF) (TC 1.B.17) family.</text>
</comment>
<evidence type="ECO:0000256" key="5">
    <source>
        <dbReference type="ARBA" id="ARBA00022692"/>
    </source>
</evidence>
<comment type="caution">
    <text evidence="10">The sequence shown here is derived from an EMBL/GenBank/DDBJ whole genome shotgun (WGS) entry which is preliminary data.</text>
</comment>
<keyword evidence="9" id="KW-0732">Signal</keyword>
<dbReference type="Gene3D" id="1.20.1600.10">
    <property type="entry name" value="Outer membrane efflux proteins (OEP)"/>
    <property type="match status" value="1"/>
</dbReference>
<name>A0ABU7LT87_9PROT</name>
<evidence type="ECO:0000313" key="10">
    <source>
        <dbReference type="EMBL" id="MEE2527123.1"/>
    </source>
</evidence>
<dbReference type="Pfam" id="PF02321">
    <property type="entry name" value="OEP"/>
    <property type="match status" value="2"/>
</dbReference>
<dbReference type="SUPFAM" id="SSF56954">
    <property type="entry name" value="Outer membrane efflux proteins (OEP)"/>
    <property type="match status" value="1"/>
</dbReference>
<evidence type="ECO:0000313" key="11">
    <source>
        <dbReference type="Proteomes" id="UP001354971"/>
    </source>
</evidence>
<sequence>MFKQIICTGVLAAAVIANPANAQTFEETLELTYRSNPTLQAERAGVRAIEESVTQARSAWLPSVSAQASISSTRTEQSGGFFGNRTDSVTPQNYRIDASQAIWRGGEITGAINQAEANVLAAREGLRTTEQTVLLQAATAFLDVRRDGAIAQIRRNNVEVLLAQLDAAEDRFEVGEITRTDVSQAEARLASARAQLAAALSQLAASRARYDAVVGQYPATLTPEPPLPEMPQSVEDALEIALDYSPVLRAAAFNEDSAIANIRSARGAYSPDVSLNASASRTNDQNLSGDQTDRYSVTASVSVPLYTGGLNRSRVRQATFNADQARIRVIAARRQVEEVVTTAFNTLIASRSVIDSSQRSVEANEIALEGVQQEAFVGLRTTLDVLNAEQELLEARLTLVSAERDSYVAGLTLLQAMGLLTAETLEISGDPEPYLSEPTRANFDLTPWN</sequence>
<keyword evidence="6" id="KW-0472">Membrane</keyword>
<feature type="chain" id="PRO_5045215249" evidence="9">
    <location>
        <begin position="23"/>
        <end position="449"/>
    </location>
</feature>
<keyword evidence="7" id="KW-0998">Cell outer membrane</keyword>
<dbReference type="Proteomes" id="UP001354971">
    <property type="component" value="Unassembled WGS sequence"/>
</dbReference>
<organism evidence="10 11">
    <name type="scientific">Hyphobacterium lacteum</name>
    <dbReference type="NCBI Taxonomy" id="3116575"/>
    <lineage>
        <taxon>Bacteria</taxon>
        <taxon>Pseudomonadati</taxon>
        <taxon>Pseudomonadota</taxon>
        <taxon>Alphaproteobacteria</taxon>
        <taxon>Maricaulales</taxon>
        <taxon>Maricaulaceae</taxon>
        <taxon>Hyphobacterium</taxon>
    </lineage>
</organism>
<dbReference type="InterPro" id="IPR010130">
    <property type="entry name" value="T1SS_OMP_TolC"/>
</dbReference>
<dbReference type="PANTHER" id="PTHR30026">
    <property type="entry name" value="OUTER MEMBRANE PROTEIN TOLC"/>
    <property type="match status" value="1"/>
</dbReference>
<reference evidence="10 11" key="1">
    <citation type="submission" date="2024-01" db="EMBL/GenBank/DDBJ databases">
        <title>Hyphobacterium bacterium isolated from marine sediment.</title>
        <authorList>
            <person name="Zhao S."/>
        </authorList>
    </citation>
    <scope>NUCLEOTIDE SEQUENCE [LARGE SCALE GENOMIC DNA]</scope>
    <source>
        <strain evidence="11">HN65</strain>
    </source>
</reference>
<dbReference type="PANTHER" id="PTHR30026:SF22">
    <property type="entry name" value="OUTER MEMBRANE EFFLUX PROTEIN"/>
    <property type="match status" value="1"/>
</dbReference>
<evidence type="ECO:0000256" key="9">
    <source>
        <dbReference type="SAM" id="SignalP"/>
    </source>
</evidence>
<keyword evidence="11" id="KW-1185">Reference proteome</keyword>
<dbReference type="InterPro" id="IPR003423">
    <property type="entry name" value="OMP_efflux"/>
</dbReference>
<dbReference type="RefSeq" id="WP_330199787.1">
    <property type="nucleotide sequence ID" value="NZ_JAZDRP010000009.1"/>
</dbReference>
<keyword evidence="3" id="KW-0813">Transport</keyword>
<dbReference type="InterPro" id="IPR051906">
    <property type="entry name" value="TolC-like"/>
</dbReference>